<reference evidence="2" key="1">
    <citation type="submission" date="2018-08" db="EMBL/GenBank/DDBJ databases">
        <title>Identification of Burkholderia cepacia strains that express a Burkholderia pseudomallei-like capsular polysaccharide.</title>
        <authorList>
            <person name="Burtnick M.N."/>
            <person name="Vongsouvath M."/>
            <person name="Newton P."/>
            <person name="Wuthiekanun V."/>
            <person name="Limmathurotsakul D."/>
            <person name="Brett P.J."/>
            <person name="Chantratita N."/>
            <person name="Dance D.A."/>
        </authorList>
    </citation>
    <scope>NUCLEOTIDE SEQUENCE</scope>
    <source>
        <strain evidence="2">SBXCC001</strain>
    </source>
</reference>
<accession>A0AAW9D1T7</accession>
<dbReference type="EMBL" id="QXCT01000002">
    <property type="protein sequence ID" value="MDW9255433.1"/>
    <property type="molecule type" value="Genomic_DNA"/>
</dbReference>
<feature type="region of interest" description="Disordered" evidence="1">
    <location>
        <begin position="1"/>
        <end position="22"/>
    </location>
</feature>
<dbReference type="AlphaFoldDB" id="A0AAW9D1T7"/>
<evidence type="ECO:0000256" key="1">
    <source>
        <dbReference type="SAM" id="MobiDB-lite"/>
    </source>
</evidence>
<protein>
    <submittedName>
        <fullName evidence="2">Uncharacterized protein</fullName>
    </submittedName>
</protein>
<name>A0AAW9D1T7_BURTH</name>
<proteinExistence type="predicted"/>
<feature type="compositionally biased region" description="Low complexity" evidence="1">
    <location>
        <begin position="7"/>
        <end position="20"/>
    </location>
</feature>
<sequence>MTEQIRRPGPSARRGRPSAPMGLTGVHLAANREISMANDGARKPRAGARVR</sequence>
<dbReference type="Proteomes" id="UP001272137">
    <property type="component" value="Unassembled WGS sequence"/>
</dbReference>
<evidence type="ECO:0000313" key="2">
    <source>
        <dbReference type="EMBL" id="MDW9255433.1"/>
    </source>
</evidence>
<evidence type="ECO:0000313" key="3">
    <source>
        <dbReference type="Proteomes" id="UP001272137"/>
    </source>
</evidence>
<comment type="caution">
    <text evidence="2">The sequence shown here is derived from an EMBL/GenBank/DDBJ whole genome shotgun (WGS) entry which is preliminary data.</text>
</comment>
<gene>
    <name evidence="2" type="ORF">C7S16_3463</name>
</gene>
<organism evidence="2 3">
    <name type="scientific">Burkholderia thailandensis</name>
    <dbReference type="NCBI Taxonomy" id="57975"/>
    <lineage>
        <taxon>Bacteria</taxon>
        <taxon>Pseudomonadati</taxon>
        <taxon>Pseudomonadota</taxon>
        <taxon>Betaproteobacteria</taxon>
        <taxon>Burkholderiales</taxon>
        <taxon>Burkholderiaceae</taxon>
        <taxon>Burkholderia</taxon>
        <taxon>pseudomallei group</taxon>
    </lineage>
</organism>